<evidence type="ECO:0000256" key="6">
    <source>
        <dbReference type="ARBA" id="ARBA00023016"/>
    </source>
</evidence>
<evidence type="ECO:0000313" key="10">
    <source>
        <dbReference type="Proteomes" id="UP000325313"/>
    </source>
</evidence>
<reference evidence="9 10" key="1">
    <citation type="submission" date="2019-05" db="EMBL/GenBank/DDBJ databases">
        <title>Emergence of the Ug99 lineage of the wheat stem rust pathogen through somatic hybridization.</title>
        <authorList>
            <person name="Li F."/>
            <person name="Upadhyaya N.M."/>
            <person name="Sperschneider J."/>
            <person name="Matny O."/>
            <person name="Nguyen-Phuc H."/>
            <person name="Mago R."/>
            <person name="Raley C."/>
            <person name="Miller M.E."/>
            <person name="Silverstein K.A.T."/>
            <person name="Henningsen E."/>
            <person name="Hirsch C.D."/>
            <person name="Visser B."/>
            <person name="Pretorius Z.A."/>
            <person name="Steffenson B.J."/>
            <person name="Schwessinger B."/>
            <person name="Dodds P.N."/>
            <person name="Figueroa M."/>
        </authorList>
    </citation>
    <scope>NUCLEOTIDE SEQUENCE [LARGE SCALE GENOMIC DNA]</scope>
    <source>
        <strain evidence="9 10">Ug99</strain>
    </source>
</reference>
<protein>
    <submittedName>
        <fullName evidence="9">eIF2 kinase Gcn2p negative regulator</fullName>
    </submittedName>
</protein>
<dbReference type="PANTHER" id="PTHR16301:SF24">
    <property type="entry name" value="RWD DOMAIN-CONTAINING PROTEIN"/>
    <property type="match status" value="1"/>
</dbReference>
<dbReference type="GO" id="GO:0006446">
    <property type="term" value="P:regulation of translational initiation"/>
    <property type="evidence" value="ECO:0007669"/>
    <property type="project" value="TreeGrafter"/>
</dbReference>
<dbReference type="GO" id="GO:0005737">
    <property type="term" value="C:cytoplasm"/>
    <property type="evidence" value="ECO:0007669"/>
    <property type="project" value="UniProtKB-SubCell"/>
</dbReference>
<comment type="caution">
    <text evidence="9">The sequence shown here is derived from an EMBL/GenBank/DDBJ whole genome shotgun (WGS) entry which is preliminary data.</text>
</comment>
<dbReference type="SUPFAM" id="SSF54211">
    <property type="entry name" value="Ribosomal protein S5 domain 2-like"/>
    <property type="match status" value="1"/>
</dbReference>
<gene>
    <name evidence="9" type="primary">YIH1_2</name>
    <name evidence="9" type="ORF">PGTUg99_030162</name>
</gene>
<evidence type="ECO:0000256" key="7">
    <source>
        <dbReference type="SAM" id="MobiDB-lite"/>
    </source>
</evidence>
<proteinExistence type="inferred from homology"/>
<dbReference type="InterPro" id="IPR023582">
    <property type="entry name" value="Impact"/>
</dbReference>
<sequence>MPPPPRDSQEDPEGARIPVSFLVERLSENRPGLTDELSALEAILGEESFNCQFFQDEHHRLHSISLLIQLDLDNHLDTTYEDEDAGEDDTSFELLLEIPDDYPSQNAAPRLTLLAKYLGPFSVTEALLESIRKAFEGKAADQAILYDGIENAREILSEFYRTGHQNRRVEETAPEEEVVSGGQVLLAGPQPAEPDETERRSAVVEEASGDGKQQFAPVVHSSQPIVDRKSVFIGHAVALDNPKDVPRILQYLLKDKKIAKASHNMIAWRCLINGSLHQDNDDDGESAAGSRMQHLLNILDVKNVFVCVSRWFGGVHLGSDRFKHINQATRDALVEGRFIPASSSKSSSPSKATSIPGQHALSSGPKKKR</sequence>
<name>A0A5B0RL85_PUCGR</name>
<dbReference type="PROSITE" id="PS50908">
    <property type="entry name" value="RWD"/>
    <property type="match status" value="1"/>
</dbReference>
<feature type="region of interest" description="Disordered" evidence="7">
    <location>
        <begin position="340"/>
        <end position="369"/>
    </location>
</feature>
<keyword evidence="9" id="KW-0808">Transferase</keyword>
<feature type="compositionally biased region" description="Low complexity" evidence="7">
    <location>
        <begin position="340"/>
        <end position="352"/>
    </location>
</feature>
<accession>A0A5B0RL85</accession>
<evidence type="ECO:0000259" key="8">
    <source>
        <dbReference type="PROSITE" id="PS50908"/>
    </source>
</evidence>
<evidence type="ECO:0000256" key="2">
    <source>
        <dbReference type="ARBA" id="ARBA00007665"/>
    </source>
</evidence>
<keyword evidence="4" id="KW-0678">Repressor</keyword>
<evidence type="ECO:0000256" key="5">
    <source>
        <dbReference type="ARBA" id="ARBA00022845"/>
    </source>
</evidence>
<dbReference type="InterPro" id="IPR020568">
    <property type="entry name" value="Ribosomal_Su5_D2-typ_SF"/>
</dbReference>
<dbReference type="EMBL" id="VDEP01000171">
    <property type="protein sequence ID" value="KAA1126610.1"/>
    <property type="molecule type" value="Genomic_DNA"/>
</dbReference>
<evidence type="ECO:0000256" key="3">
    <source>
        <dbReference type="ARBA" id="ARBA00022490"/>
    </source>
</evidence>
<dbReference type="Proteomes" id="UP000325313">
    <property type="component" value="Unassembled WGS sequence"/>
</dbReference>
<dbReference type="Pfam" id="PF05773">
    <property type="entry name" value="RWD"/>
    <property type="match status" value="1"/>
</dbReference>
<evidence type="ECO:0000313" key="9">
    <source>
        <dbReference type="EMBL" id="KAA1126610.1"/>
    </source>
</evidence>
<dbReference type="Gene3D" id="3.10.110.10">
    <property type="entry name" value="Ubiquitin Conjugating Enzyme"/>
    <property type="match status" value="1"/>
</dbReference>
<dbReference type="GO" id="GO:0016301">
    <property type="term" value="F:kinase activity"/>
    <property type="evidence" value="ECO:0007669"/>
    <property type="project" value="UniProtKB-KW"/>
</dbReference>
<dbReference type="Gene3D" id="3.30.230.30">
    <property type="entry name" value="Impact, N-terminal domain"/>
    <property type="match status" value="1"/>
</dbReference>
<dbReference type="SUPFAM" id="SSF54495">
    <property type="entry name" value="UBC-like"/>
    <property type="match status" value="1"/>
</dbReference>
<dbReference type="InterPro" id="IPR016135">
    <property type="entry name" value="UBQ-conjugating_enzyme/RWD"/>
</dbReference>
<keyword evidence="3" id="KW-0963">Cytoplasm</keyword>
<dbReference type="InterPro" id="IPR006575">
    <property type="entry name" value="RWD_dom"/>
</dbReference>
<dbReference type="InterPro" id="IPR001498">
    <property type="entry name" value="Impact_N"/>
</dbReference>
<keyword evidence="9" id="KW-0418">Kinase</keyword>
<comment type="similarity">
    <text evidence="2">Belongs to the IMPACT family.</text>
</comment>
<dbReference type="GO" id="GO:0140469">
    <property type="term" value="P:GCN2-mediated signaling"/>
    <property type="evidence" value="ECO:0007669"/>
    <property type="project" value="TreeGrafter"/>
</dbReference>
<organism evidence="9 10">
    <name type="scientific">Puccinia graminis f. sp. tritici</name>
    <dbReference type="NCBI Taxonomy" id="56615"/>
    <lineage>
        <taxon>Eukaryota</taxon>
        <taxon>Fungi</taxon>
        <taxon>Dikarya</taxon>
        <taxon>Basidiomycota</taxon>
        <taxon>Pucciniomycotina</taxon>
        <taxon>Pucciniomycetes</taxon>
        <taxon>Pucciniales</taxon>
        <taxon>Pucciniaceae</taxon>
        <taxon>Puccinia</taxon>
    </lineage>
</organism>
<feature type="domain" description="RWD" evidence="8">
    <location>
        <begin position="35"/>
        <end position="159"/>
    </location>
</feature>
<evidence type="ECO:0000256" key="4">
    <source>
        <dbReference type="ARBA" id="ARBA00022491"/>
    </source>
</evidence>
<dbReference type="AlphaFoldDB" id="A0A5B0RL85"/>
<dbReference type="PANTHER" id="PTHR16301">
    <property type="entry name" value="IMPACT-RELATED"/>
    <property type="match status" value="1"/>
</dbReference>
<evidence type="ECO:0000256" key="1">
    <source>
        <dbReference type="ARBA" id="ARBA00004496"/>
    </source>
</evidence>
<dbReference type="InterPro" id="IPR036956">
    <property type="entry name" value="Impact_N_sf"/>
</dbReference>
<keyword evidence="6" id="KW-0346">Stress response</keyword>
<keyword evidence="5" id="KW-0810">Translation regulation</keyword>
<dbReference type="Pfam" id="PF01205">
    <property type="entry name" value="Impact_N"/>
    <property type="match status" value="1"/>
</dbReference>
<comment type="subcellular location">
    <subcellularLocation>
        <location evidence="1">Cytoplasm</location>
    </subcellularLocation>
</comment>